<dbReference type="EnsemblBacteria" id="AAM06790">
    <property type="protein sequence ID" value="AAM06790"/>
    <property type="gene ID" value="MA_3423"/>
</dbReference>
<gene>
    <name evidence="1" type="ordered locus">MA_3423</name>
</gene>
<dbReference type="EMBL" id="AE010299">
    <property type="protein sequence ID" value="AAM06790.1"/>
    <property type="molecule type" value="Genomic_DNA"/>
</dbReference>
<evidence type="ECO:0000313" key="1">
    <source>
        <dbReference type="EMBL" id="AAM06790.1"/>
    </source>
</evidence>
<dbReference type="STRING" id="188937.MA_3423"/>
<proteinExistence type="predicted"/>
<evidence type="ECO:0000313" key="2">
    <source>
        <dbReference type="Proteomes" id="UP000002487"/>
    </source>
</evidence>
<evidence type="ECO:0008006" key="3">
    <source>
        <dbReference type="Google" id="ProtNLM"/>
    </source>
</evidence>
<name>Q8TKI2_METAC</name>
<dbReference type="InterPro" id="IPR051404">
    <property type="entry name" value="TA_system_antitoxin"/>
</dbReference>
<dbReference type="RefSeq" id="WP_011023348.1">
    <property type="nucleotide sequence ID" value="NC_003552.1"/>
</dbReference>
<dbReference type="Proteomes" id="UP000002487">
    <property type="component" value="Chromosome"/>
</dbReference>
<keyword evidence="2" id="KW-1185">Reference proteome</keyword>
<dbReference type="SUPFAM" id="SSF143100">
    <property type="entry name" value="TTHA1013/TTHA0281-like"/>
    <property type="match status" value="1"/>
</dbReference>
<dbReference type="PhylomeDB" id="Q8TKI2"/>
<dbReference type="GO" id="GO:0006355">
    <property type="term" value="P:regulation of DNA-templated transcription"/>
    <property type="evidence" value="ECO:0000318"/>
    <property type="project" value="GO_Central"/>
</dbReference>
<organism evidence="1 2">
    <name type="scientific">Methanosarcina acetivorans (strain ATCC 35395 / DSM 2834 / JCM 12185 / C2A)</name>
    <dbReference type="NCBI Taxonomy" id="188937"/>
    <lineage>
        <taxon>Archaea</taxon>
        <taxon>Methanobacteriati</taxon>
        <taxon>Methanobacteriota</taxon>
        <taxon>Stenosarchaea group</taxon>
        <taxon>Methanomicrobia</taxon>
        <taxon>Methanosarcinales</taxon>
        <taxon>Methanosarcinaceae</taxon>
        <taxon>Methanosarcina</taxon>
    </lineage>
</organism>
<protein>
    <recommendedName>
        <fullName evidence="3">HicB-like antitoxin of toxin-antitoxin system domain-containing protein</fullName>
    </recommendedName>
</protein>
<reference evidence="1 2" key="1">
    <citation type="journal article" date="2002" name="Genome Res.">
        <title>The genome of Methanosarcina acetivorans reveals extensive metabolic and physiological diversity.</title>
        <authorList>
            <person name="Galagan J.E."/>
            <person name="Nusbaum C."/>
            <person name="Roy A."/>
            <person name="Endrizzi M.G."/>
            <person name="Macdonald P."/>
            <person name="FitzHugh W."/>
            <person name="Calvo S."/>
            <person name="Engels R."/>
            <person name="Smirnov S."/>
            <person name="Atnoor D."/>
            <person name="Brown A."/>
            <person name="Allen N."/>
            <person name="Naylor J."/>
            <person name="Stange-Thomann N."/>
            <person name="DeArellano K."/>
            <person name="Johnson R."/>
            <person name="Linton L."/>
            <person name="McEwan P."/>
            <person name="McKernan K."/>
            <person name="Talamas J."/>
            <person name="Tirrell A."/>
            <person name="Ye W."/>
            <person name="Zimmer A."/>
            <person name="Barber R.D."/>
            <person name="Cann I."/>
            <person name="Graham D.E."/>
            <person name="Grahame D.A."/>
            <person name="Guss A."/>
            <person name="Hedderich R."/>
            <person name="Ingram-Smith C."/>
            <person name="Kuettner C.H."/>
            <person name="Krzycki J.A."/>
            <person name="Leigh J.A."/>
            <person name="Li W."/>
            <person name="Liu J."/>
            <person name="Mukhopadhyay B."/>
            <person name="Reeve J.N."/>
            <person name="Smith K."/>
            <person name="Springer T.A."/>
            <person name="Umayam L.A."/>
            <person name="White O."/>
            <person name="White R.H."/>
            <person name="de Macario E.C."/>
            <person name="Ferry J.G."/>
            <person name="Jarrell K.F."/>
            <person name="Jing H."/>
            <person name="Macario A.J.L."/>
            <person name="Paulsen I."/>
            <person name="Pritchett M."/>
            <person name="Sowers K.R."/>
            <person name="Swanson R.V."/>
            <person name="Zinder S.H."/>
            <person name="Lander E."/>
            <person name="Metcalf W.W."/>
            <person name="Birren B."/>
        </authorList>
    </citation>
    <scope>NUCLEOTIDE SEQUENCE [LARGE SCALE GENOMIC DNA]</scope>
    <source>
        <strain evidence="2">ATCC 35395 / DSM 2834 / JCM 12185 / C2A</strain>
    </source>
</reference>
<dbReference type="KEGG" id="mac:MA_3423"/>
<dbReference type="PANTHER" id="PTHR34504">
    <property type="entry name" value="ANTITOXIN HICB"/>
    <property type="match status" value="1"/>
</dbReference>
<dbReference type="Gene3D" id="3.30.160.250">
    <property type="match status" value="1"/>
</dbReference>
<dbReference type="InParanoid" id="Q8TKI2"/>
<dbReference type="GeneID" id="1475316"/>
<dbReference type="AlphaFoldDB" id="Q8TKI2"/>
<dbReference type="PANTHER" id="PTHR34504:SF2">
    <property type="entry name" value="UPF0150 PROTEIN SSL0259"/>
    <property type="match status" value="1"/>
</dbReference>
<sequence>MGETYRFSAVVQKEGKWYVSWCPELDIASQGETIEEAIENLKEAIELYLEDENSQIPAAGQFFTTTVEVSFHAKTSHSVTREVMRALSSHGFQVVSQRQSHQYEKGGFD</sequence>
<dbReference type="HOGENOM" id="CLU_2177860_0_0_2"/>
<accession>Q8TKI2</accession>
<dbReference type="InterPro" id="IPR035069">
    <property type="entry name" value="TTHA1013/TTHA0281-like"/>
</dbReference>